<dbReference type="Proteomes" id="UP000321523">
    <property type="component" value="Unassembled WGS sequence"/>
</dbReference>
<dbReference type="RefSeq" id="WP_044425703.1">
    <property type="nucleotide sequence ID" value="NZ_BJYZ01000002.1"/>
</dbReference>
<evidence type="ECO:0000313" key="1">
    <source>
        <dbReference type="EMBL" id="GEO36107.1"/>
    </source>
</evidence>
<evidence type="ECO:0000313" key="2">
    <source>
        <dbReference type="Proteomes" id="UP000321523"/>
    </source>
</evidence>
<proteinExistence type="predicted"/>
<protein>
    <recommendedName>
        <fullName evidence="3">ATP-dependent Clp protease proteolytic subunit</fullName>
    </recommendedName>
</protein>
<keyword evidence="2" id="KW-1185">Reference proteome</keyword>
<dbReference type="OrthoDB" id="8226896at2"/>
<dbReference type="SUPFAM" id="SSF52096">
    <property type="entry name" value="ClpP/crotonase"/>
    <property type="match status" value="1"/>
</dbReference>
<evidence type="ECO:0008006" key="3">
    <source>
        <dbReference type="Google" id="ProtNLM"/>
    </source>
</evidence>
<organism evidence="1 2">
    <name type="scientific">Skermanella aerolata</name>
    <dbReference type="NCBI Taxonomy" id="393310"/>
    <lineage>
        <taxon>Bacteria</taxon>
        <taxon>Pseudomonadati</taxon>
        <taxon>Pseudomonadota</taxon>
        <taxon>Alphaproteobacteria</taxon>
        <taxon>Rhodospirillales</taxon>
        <taxon>Azospirillaceae</taxon>
        <taxon>Skermanella</taxon>
    </lineage>
</organism>
<dbReference type="EMBL" id="BJYZ01000002">
    <property type="protein sequence ID" value="GEO36107.1"/>
    <property type="molecule type" value="Genomic_DNA"/>
</dbReference>
<name>A0A512DI11_9PROT</name>
<comment type="caution">
    <text evidence="1">The sequence shown here is derived from an EMBL/GenBank/DDBJ whole genome shotgun (WGS) entry which is preliminary data.</text>
</comment>
<accession>A0A512DI11</accession>
<dbReference type="InterPro" id="IPR029045">
    <property type="entry name" value="ClpP/crotonase-like_dom_sf"/>
</dbReference>
<dbReference type="AlphaFoldDB" id="A0A512DI11"/>
<gene>
    <name evidence="1" type="ORF">SAE02_02550</name>
</gene>
<sequence>MKISFPRPEALVRPSILLRFAVVTIVLVLVVFSDRVADAVGGVRDAAVGARGMDLFVSGGLTHRTGREIVTFLDLHKGSDVRLVLDSPGGYARAADNVRQAVLDHGQVSTVVAGYNLCASACTAIFAAGLHRSAGENARFVFHSARIVLGPISFDDPFGGDPDRYRVPGDDGRIAAALSEFLDRSDALDTGEAGAAALDLSRIVPGWITELIPSDADI</sequence>
<dbReference type="Gene3D" id="3.90.226.10">
    <property type="entry name" value="2-enoyl-CoA Hydratase, Chain A, domain 1"/>
    <property type="match status" value="1"/>
</dbReference>
<reference evidence="1 2" key="1">
    <citation type="submission" date="2019-07" db="EMBL/GenBank/DDBJ databases">
        <title>Whole genome shotgun sequence of Skermanella aerolata NBRC 106429.</title>
        <authorList>
            <person name="Hosoyama A."/>
            <person name="Uohara A."/>
            <person name="Ohji S."/>
            <person name="Ichikawa N."/>
        </authorList>
    </citation>
    <scope>NUCLEOTIDE SEQUENCE [LARGE SCALE GENOMIC DNA]</scope>
    <source>
        <strain evidence="1 2">NBRC 106429</strain>
    </source>
</reference>